<dbReference type="InterPro" id="IPR055170">
    <property type="entry name" value="GFO_IDH_MocA-like_dom"/>
</dbReference>
<dbReference type="Pfam" id="PF01408">
    <property type="entry name" value="GFO_IDH_MocA"/>
    <property type="match status" value="1"/>
</dbReference>
<name>A0A840ND29_9PSEU</name>
<dbReference type="PANTHER" id="PTHR43818">
    <property type="entry name" value="BCDNA.GH03377"/>
    <property type="match status" value="1"/>
</dbReference>
<dbReference type="GO" id="GO:0000166">
    <property type="term" value="F:nucleotide binding"/>
    <property type="evidence" value="ECO:0007669"/>
    <property type="project" value="InterPro"/>
</dbReference>
<comment type="caution">
    <text evidence="3">The sequence shown here is derived from an EMBL/GenBank/DDBJ whole genome shotgun (WGS) entry which is preliminary data.</text>
</comment>
<dbReference type="Pfam" id="PF22725">
    <property type="entry name" value="GFO_IDH_MocA_C3"/>
    <property type="match status" value="1"/>
</dbReference>
<dbReference type="Gene3D" id="3.30.360.10">
    <property type="entry name" value="Dihydrodipicolinate Reductase, domain 2"/>
    <property type="match status" value="1"/>
</dbReference>
<evidence type="ECO:0000259" key="1">
    <source>
        <dbReference type="Pfam" id="PF01408"/>
    </source>
</evidence>
<reference evidence="3 4" key="1">
    <citation type="submission" date="2020-08" db="EMBL/GenBank/DDBJ databases">
        <title>Sequencing the genomes of 1000 actinobacteria strains.</title>
        <authorList>
            <person name="Klenk H.-P."/>
        </authorList>
    </citation>
    <scope>NUCLEOTIDE SEQUENCE [LARGE SCALE GENOMIC DNA]</scope>
    <source>
        <strain evidence="3 4">DSM 45582</strain>
    </source>
</reference>
<proteinExistence type="predicted"/>
<dbReference type="PANTHER" id="PTHR43818:SF7">
    <property type="entry name" value="DEHYDROGENASE"/>
    <property type="match status" value="1"/>
</dbReference>
<evidence type="ECO:0000313" key="3">
    <source>
        <dbReference type="EMBL" id="MBB5069830.1"/>
    </source>
</evidence>
<organism evidence="3 4">
    <name type="scientific">Saccharopolyspora gloriosae</name>
    <dbReference type="NCBI Taxonomy" id="455344"/>
    <lineage>
        <taxon>Bacteria</taxon>
        <taxon>Bacillati</taxon>
        <taxon>Actinomycetota</taxon>
        <taxon>Actinomycetes</taxon>
        <taxon>Pseudonocardiales</taxon>
        <taxon>Pseudonocardiaceae</taxon>
        <taxon>Saccharopolyspora</taxon>
    </lineage>
</organism>
<protein>
    <submittedName>
        <fullName evidence="3">Putative dehydrogenase</fullName>
    </submittedName>
</protein>
<dbReference type="SUPFAM" id="SSF51735">
    <property type="entry name" value="NAD(P)-binding Rossmann-fold domains"/>
    <property type="match status" value="1"/>
</dbReference>
<dbReference type="Proteomes" id="UP000580474">
    <property type="component" value="Unassembled WGS sequence"/>
</dbReference>
<gene>
    <name evidence="3" type="ORF">BJ969_002918</name>
</gene>
<keyword evidence="4" id="KW-1185">Reference proteome</keyword>
<dbReference type="SUPFAM" id="SSF55347">
    <property type="entry name" value="Glyceraldehyde-3-phosphate dehydrogenase-like, C-terminal domain"/>
    <property type="match status" value="1"/>
</dbReference>
<feature type="domain" description="GFO/IDH/MocA-like oxidoreductase" evidence="2">
    <location>
        <begin position="142"/>
        <end position="248"/>
    </location>
</feature>
<dbReference type="RefSeq" id="WP_184479458.1">
    <property type="nucleotide sequence ID" value="NZ_JACHIV010000001.1"/>
</dbReference>
<dbReference type="InterPro" id="IPR036291">
    <property type="entry name" value="NAD(P)-bd_dom_sf"/>
</dbReference>
<evidence type="ECO:0000259" key="2">
    <source>
        <dbReference type="Pfam" id="PF22725"/>
    </source>
</evidence>
<feature type="domain" description="Gfo/Idh/MocA-like oxidoreductase N-terminal" evidence="1">
    <location>
        <begin position="9"/>
        <end position="118"/>
    </location>
</feature>
<dbReference type="AlphaFoldDB" id="A0A840ND29"/>
<evidence type="ECO:0000313" key="4">
    <source>
        <dbReference type="Proteomes" id="UP000580474"/>
    </source>
</evidence>
<dbReference type="InterPro" id="IPR050463">
    <property type="entry name" value="Gfo/Idh/MocA_oxidrdct_glycsds"/>
</dbReference>
<dbReference type="EMBL" id="JACHIV010000001">
    <property type="protein sequence ID" value="MBB5069830.1"/>
    <property type="molecule type" value="Genomic_DNA"/>
</dbReference>
<accession>A0A840ND29</accession>
<sequence>MTNPETARRVAVIGLGTISKYYLAAIDELPGWELVAVCDVRRSALAVHRGHVPGFLDHRDLLATVALDAVIVVVPNDVHARICRDALLAGVPVCVEKPLGIDLDEARALTELATERTPLFTAFHRRYNDNVLRLVDELRERGPVESLVVRYLERIEEHIGGDTWYLDPDRCGGGCVADNGPNAFDLVRLFLGDVEPTGVSVVRDEHGIDRQAVLGLRSATGVPAVVELDWSHPGETKDVEVRCADGTVHRADVLHGHRGFKASLWHEYVGILEDFATVLDAGGAGAARRPDGGLAALELVDAVYRTEFLDTAPEWEGLS</sequence>
<dbReference type="Gene3D" id="3.40.50.720">
    <property type="entry name" value="NAD(P)-binding Rossmann-like Domain"/>
    <property type="match status" value="1"/>
</dbReference>
<dbReference type="InterPro" id="IPR000683">
    <property type="entry name" value="Gfo/Idh/MocA-like_OxRdtase_N"/>
</dbReference>